<evidence type="ECO:0000256" key="3">
    <source>
        <dbReference type="ARBA" id="ARBA00022737"/>
    </source>
</evidence>
<comment type="caution">
    <text evidence="9">The sequence shown here is derived from an EMBL/GenBank/DDBJ whole genome shotgun (WGS) entry which is preliminary data.</text>
</comment>
<keyword evidence="10" id="KW-1185">Reference proteome</keyword>
<dbReference type="PROSITE" id="PS00028">
    <property type="entry name" value="ZINC_FINGER_C2H2_1"/>
    <property type="match status" value="1"/>
</dbReference>
<evidence type="ECO:0000256" key="5">
    <source>
        <dbReference type="ARBA" id="ARBA00022833"/>
    </source>
</evidence>
<evidence type="ECO:0000256" key="2">
    <source>
        <dbReference type="ARBA" id="ARBA00022723"/>
    </source>
</evidence>
<reference evidence="9 10" key="1">
    <citation type="submission" date="2024-02" db="EMBL/GenBank/DDBJ databases">
        <title>Discinaceae phylogenomics.</title>
        <authorList>
            <person name="Dirks A.C."/>
            <person name="James T.Y."/>
        </authorList>
    </citation>
    <scope>NUCLEOTIDE SEQUENCE [LARGE SCALE GENOMIC DNA]</scope>
    <source>
        <strain evidence="9 10">ACD0624</strain>
    </source>
</reference>
<dbReference type="Gene3D" id="3.30.160.60">
    <property type="entry name" value="Classic Zinc Finger"/>
    <property type="match status" value="1"/>
</dbReference>
<dbReference type="PROSITE" id="PS50157">
    <property type="entry name" value="ZINC_FINGER_C2H2_2"/>
    <property type="match status" value="1"/>
</dbReference>
<accession>A0ABR3G7C7</accession>
<evidence type="ECO:0000256" key="4">
    <source>
        <dbReference type="ARBA" id="ARBA00022771"/>
    </source>
</evidence>
<dbReference type="Proteomes" id="UP001447188">
    <property type="component" value="Unassembled WGS sequence"/>
</dbReference>
<keyword evidence="5" id="KW-0862">Zinc</keyword>
<keyword evidence="2" id="KW-0479">Metal-binding</keyword>
<dbReference type="EMBL" id="JBBBZM010000222">
    <property type="protein sequence ID" value="KAL0631675.1"/>
    <property type="molecule type" value="Genomic_DNA"/>
</dbReference>
<evidence type="ECO:0000256" key="6">
    <source>
        <dbReference type="ARBA" id="ARBA00023242"/>
    </source>
</evidence>
<name>A0ABR3G7C7_9PEZI</name>
<proteinExistence type="predicted"/>
<dbReference type="InterPro" id="IPR013087">
    <property type="entry name" value="Znf_C2H2_type"/>
</dbReference>
<dbReference type="Pfam" id="PF00096">
    <property type="entry name" value="zf-C2H2"/>
    <property type="match status" value="1"/>
</dbReference>
<gene>
    <name evidence="9" type="ORF">Q9L58_009455</name>
</gene>
<dbReference type="SMART" id="SM00355">
    <property type="entry name" value="ZnF_C2H2"/>
    <property type="match status" value="3"/>
</dbReference>
<evidence type="ECO:0000313" key="9">
    <source>
        <dbReference type="EMBL" id="KAL0631675.1"/>
    </source>
</evidence>
<keyword evidence="4 7" id="KW-0863">Zinc-finger</keyword>
<keyword evidence="6" id="KW-0539">Nucleus</keyword>
<sequence length="252" mass="27438">MQTHHPATGEMGQRKIYSDNTADELIQAPRETSIYSNLTAEELISLLVEGSSFAASQEERPVPDSGVDTAIEPYPGKLDENVILSGVSGEAVEEVIKPAQSTANYRGNDNIPNAANGHASDQVVQLIFPTNPIATSTTTNVVPRSHRHNSGPYTCPHCGVQHPTLSSHRNHLIIHEPANLSCPTCRKVVKRKNALVRHMKLHQETWVCNGATEGPCGDNGCGRMFTRKDAMLRHFKSLNKAREKTSGNTVTG</sequence>
<comment type="subcellular location">
    <subcellularLocation>
        <location evidence="1">Nucleus</location>
    </subcellularLocation>
</comment>
<feature type="domain" description="C2H2-type" evidence="8">
    <location>
        <begin position="180"/>
        <end position="202"/>
    </location>
</feature>
<dbReference type="PANTHER" id="PTHR24394">
    <property type="entry name" value="ZINC FINGER PROTEIN"/>
    <property type="match status" value="1"/>
</dbReference>
<evidence type="ECO:0000256" key="1">
    <source>
        <dbReference type="ARBA" id="ARBA00004123"/>
    </source>
</evidence>
<dbReference type="PANTHER" id="PTHR24394:SF58">
    <property type="entry name" value="ZINC FINGER AND BTB DOMAIN CONTAINING 33"/>
    <property type="match status" value="1"/>
</dbReference>
<evidence type="ECO:0000313" key="10">
    <source>
        <dbReference type="Proteomes" id="UP001447188"/>
    </source>
</evidence>
<evidence type="ECO:0000256" key="7">
    <source>
        <dbReference type="PROSITE-ProRule" id="PRU00042"/>
    </source>
</evidence>
<evidence type="ECO:0000259" key="8">
    <source>
        <dbReference type="PROSITE" id="PS50157"/>
    </source>
</evidence>
<keyword evidence="3" id="KW-0677">Repeat</keyword>
<dbReference type="SUPFAM" id="SSF57667">
    <property type="entry name" value="beta-beta-alpha zinc fingers"/>
    <property type="match status" value="1"/>
</dbReference>
<protein>
    <recommendedName>
        <fullName evidence="8">C2H2-type domain-containing protein</fullName>
    </recommendedName>
</protein>
<organism evidence="9 10">
    <name type="scientific">Discina gigas</name>
    <dbReference type="NCBI Taxonomy" id="1032678"/>
    <lineage>
        <taxon>Eukaryota</taxon>
        <taxon>Fungi</taxon>
        <taxon>Dikarya</taxon>
        <taxon>Ascomycota</taxon>
        <taxon>Pezizomycotina</taxon>
        <taxon>Pezizomycetes</taxon>
        <taxon>Pezizales</taxon>
        <taxon>Discinaceae</taxon>
        <taxon>Discina</taxon>
    </lineage>
</organism>
<dbReference type="InterPro" id="IPR036236">
    <property type="entry name" value="Znf_C2H2_sf"/>
</dbReference>